<evidence type="ECO:0000256" key="5">
    <source>
        <dbReference type="SAM" id="Phobius"/>
    </source>
</evidence>
<dbReference type="InterPro" id="IPR003660">
    <property type="entry name" value="HAMP_dom"/>
</dbReference>
<dbReference type="Gene3D" id="6.10.340.10">
    <property type="match status" value="1"/>
</dbReference>
<dbReference type="CDD" id="cd06225">
    <property type="entry name" value="HAMP"/>
    <property type="match status" value="1"/>
</dbReference>
<dbReference type="Pfam" id="PF08376">
    <property type="entry name" value="NIT"/>
    <property type="match status" value="1"/>
</dbReference>
<dbReference type="PROSITE" id="PS50885">
    <property type="entry name" value="HAMP"/>
    <property type="match status" value="1"/>
</dbReference>
<dbReference type="InterPro" id="IPR013587">
    <property type="entry name" value="Nitrate/nitrite_sensing"/>
</dbReference>
<evidence type="ECO:0000256" key="2">
    <source>
        <dbReference type="ARBA" id="ARBA00029447"/>
    </source>
</evidence>
<name>A0A212L9P9_9BACT</name>
<evidence type="ECO:0008006" key="9">
    <source>
        <dbReference type="Google" id="ProtNLM"/>
    </source>
</evidence>
<keyword evidence="1 3" id="KW-0807">Transducer</keyword>
<evidence type="ECO:0000256" key="3">
    <source>
        <dbReference type="PROSITE-ProRule" id="PRU00284"/>
    </source>
</evidence>
<evidence type="ECO:0000313" key="8">
    <source>
        <dbReference type="EMBL" id="SCM74304.1"/>
    </source>
</evidence>
<keyword evidence="5" id="KW-0472">Membrane</keyword>
<dbReference type="InterPro" id="IPR004089">
    <property type="entry name" value="MCPsignal_dom"/>
</dbReference>
<dbReference type="PANTHER" id="PTHR32089">
    <property type="entry name" value="METHYL-ACCEPTING CHEMOTAXIS PROTEIN MCPB"/>
    <property type="match status" value="1"/>
</dbReference>
<comment type="similarity">
    <text evidence="2">Belongs to the methyl-accepting chemotaxis (MCP) protein family.</text>
</comment>
<dbReference type="Pfam" id="PF00672">
    <property type="entry name" value="HAMP"/>
    <property type="match status" value="1"/>
</dbReference>
<dbReference type="PANTHER" id="PTHR32089:SF112">
    <property type="entry name" value="LYSOZYME-LIKE PROTEIN-RELATED"/>
    <property type="match status" value="1"/>
</dbReference>
<evidence type="ECO:0000256" key="4">
    <source>
        <dbReference type="SAM" id="Coils"/>
    </source>
</evidence>
<dbReference type="CDD" id="cd11386">
    <property type="entry name" value="MCP_signal"/>
    <property type="match status" value="1"/>
</dbReference>
<feature type="transmembrane region" description="Helical" evidence="5">
    <location>
        <begin position="299"/>
        <end position="318"/>
    </location>
</feature>
<evidence type="ECO:0000259" key="6">
    <source>
        <dbReference type="PROSITE" id="PS50111"/>
    </source>
</evidence>
<dbReference type="SMART" id="SM00304">
    <property type="entry name" value="HAMP"/>
    <property type="match status" value="1"/>
</dbReference>
<dbReference type="Gene3D" id="1.10.287.950">
    <property type="entry name" value="Methyl-accepting chemotaxis protein"/>
    <property type="match status" value="1"/>
</dbReference>
<dbReference type="EMBL" id="FMJC01000002">
    <property type="protein sequence ID" value="SCM74304.1"/>
    <property type="molecule type" value="Genomic_DNA"/>
</dbReference>
<dbReference type="RefSeq" id="WP_179981098.1">
    <property type="nucleotide sequence ID" value="NZ_LT608333.1"/>
</dbReference>
<dbReference type="SMART" id="SM00283">
    <property type="entry name" value="MA"/>
    <property type="match status" value="1"/>
</dbReference>
<dbReference type="GO" id="GO:0007165">
    <property type="term" value="P:signal transduction"/>
    <property type="evidence" value="ECO:0007669"/>
    <property type="project" value="UniProtKB-KW"/>
</dbReference>
<accession>A0A212L9P9</accession>
<dbReference type="SUPFAM" id="SSF58104">
    <property type="entry name" value="Methyl-accepting chemotaxis protein (MCP) signaling domain"/>
    <property type="match status" value="1"/>
</dbReference>
<evidence type="ECO:0000259" key="7">
    <source>
        <dbReference type="PROSITE" id="PS50885"/>
    </source>
</evidence>
<sequence>MKISHKLLCISCVPLLAFLVLSVMYARIWSNEKSTIVEIRHNIDLFIPVSRLIHELQKERGLTNAFRAGASRSDMDRQREQVDAILTELPAVISAASLSADQAQDFNATLKEVAAVRQKVEQGGNTADLLAAYGALIARLLEHEKTVANLRSFLGIDKTFTTVELLESAKESAGRLRAALSGVLTADKGITLETFQRLVALKAQMDANVFSKTMVLAPEGRQILTAMQNSQPWQDADKAFYAVLAHYGEGNFGVSGAVFFKNMTSIIDAMASVRDIEFAALEKNMNQTYAQASATLTRLYSVMGSAVLLILLMVVLVIRSINGPIRTLINYANEVASGRLDVPQLTGMRHELGALCTALNIMIANLEKMLRQSEQASQRAHEESQKAHVAMGQAEEAKIRAERAKAEGMLAAAAQLEGVVKAMGETTQTLEGHVLRAERGAGKQASHITETATAMEEMNATVLEVARNAGQASDASGATREKAGSGASVVHDAINSMETVRQQSLKLRQNMAQLDDDAKGITQIMGVISDIADQTNLLALNAAIEAARAGDAGRGFAVVADEVRKLAEKTMASTTEVGRTIAAIQASARESTSQMDEAVVSIEEATRLVNLSGTALQEIVSMADVTADQVHAIATAAEQQSATSEEINRSLTNINGISGEVVDIMHESAKAVQEVSTQADVLNGLMEEMKKSSSV</sequence>
<dbReference type="GO" id="GO:0016020">
    <property type="term" value="C:membrane"/>
    <property type="evidence" value="ECO:0007669"/>
    <property type="project" value="InterPro"/>
</dbReference>
<gene>
    <name evidence="8" type="ORF">KL86DES1_21858</name>
</gene>
<keyword evidence="5" id="KW-0812">Transmembrane</keyword>
<reference evidence="8" key="1">
    <citation type="submission" date="2016-08" db="EMBL/GenBank/DDBJ databases">
        <authorList>
            <person name="Seilhamer J.J."/>
        </authorList>
    </citation>
    <scope>NUCLEOTIDE SEQUENCE</scope>
    <source>
        <strain evidence="8">86-1</strain>
    </source>
</reference>
<keyword evidence="5" id="KW-1133">Transmembrane helix</keyword>
<organism evidence="8">
    <name type="scientific">uncultured Desulfovibrio sp</name>
    <dbReference type="NCBI Taxonomy" id="167968"/>
    <lineage>
        <taxon>Bacteria</taxon>
        <taxon>Pseudomonadati</taxon>
        <taxon>Thermodesulfobacteriota</taxon>
        <taxon>Desulfovibrionia</taxon>
        <taxon>Desulfovibrionales</taxon>
        <taxon>Desulfovibrionaceae</taxon>
        <taxon>Desulfovibrio</taxon>
        <taxon>environmental samples</taxon>
    </lineage>
</organism>
<proteinExistence type="inferred from homology"/>
<dbReference type="PROSITE" id="PS50111">
    <property type="entry name" value="CHEMOTAXIS_TRANSDUC_2"/>
    <property type="match status" value="1"/>
</dbReference>
<keyword evidence="4" id="KW-0175">Coiled coil</keyword>
<dbReference type="AlphaFoldDB" id="A0A212L9P9"/>
<feature type="coiled-coil region" evidence="4">
    <location>
        <begin position="356"/>
        <end position="407"/>
    </location>
</feature>
<protein>
    <recommendedName>
        <fullName evidence="9">Methyl-accepting chemotaxis sensory transducer</fullName>
    </recommendedName>
</protein>
<evidence type="ECO:0000256" key="1">
    <source>
        <dbReference type="ARBA" id="ARBA00023224"/>
    </source>
</evidence>
<feature type="domain" description="Methyl-accepting transducer" evidence="6">
    <location>
        <begin position="419"/>
        <end position="655"/>
    </location>
</feature>
<dbReference type="Pfam" id="PF00015">
    <property type="entry name" value="MCPsignal"/>
    <property type="match status" value="1"/>
</dbReference>
<feature type="domain" description="HAMP" evidence="7">
    <location>
        <begin position="319"/>
        <end position="371"/>
    </location>
</feature>